<dbReference type="Proteomes" id="UP001164929">
    <property type="component" value="Chromosome 6"/>
</dbReference>
<accession>A0AAD6QP13</accession>
<gene>
    <name evidence="1" type="ORF">NC653_016883</name>
</gene>
<dbReference type="EMBL" id="JAQIZT010000006">
    <property type="protein sequence ID" value="KAJ6993892.1"/>
    <property type="molecule type" value="Genomic_DNA"/>
</dbReference>
<evidence type="ECO:0000313" key="1">
    <source>
        <dbReference type="EMBL" id="KAJ6993892.1"/>
    </source>
</evidence>
<sequence>MRYKFASHCNIVIYQKKISTYLCMCLRCELPKNNCVCVGPFEFLLKCLNLQKQWHNVYSGVCN</sequence>
<dbReference type="AlphaFoldDB" id="A0AAD6QP13"/>
<proteinExistence type="predicted"/>
<protein>
    <submittedName>
        <fullName evidence="1">Uncharacterized protein</fullName>
    </submittedName>
</protein>
<keyword evidence="2" id="KW-1185">Reference proteome</keyword>
<reference evidence="1" key="1">
    <citation type="journal article" date="2023" name="Mol. Ecol. Resour.">
        <title>Chromosome-level genome assembly of a triploid poplar Populus alba 'Berolinensis'.</title>
        <authorList>
            <person name="Chen S."/>
            <person name="Yu Y."/>
            <person name="Wang X."/>
            <person name="Wang S."/>
            <person name="Zhang T."/>
            <person name="Zhou Y."/>
            <person name="He R."/>
            <person name="Meng N."/>
            <person name="Wang Y."/>
            <person name="Liu W."/>
            <person name="Liu Z."/>
            <person name="Liu J."/>
            <person name="Guo Q."/>
            <person name="Huang H."/>
            <person name="Sederoff R.R."/>
            <person name="Wang G."/>
            <person name="Qu G."/>
            <person name="Chen S."/>
        </authorList>
    </citation>
    <scope>NUCLEOTIDE SEQUENCE</scope>
    <source>
        <strain evidence="1">SC-2020</strain>
    </source>
</reference>
<comment type="caution">
    <text evidence="1">The sequence shown here is derived from an EMBL/GenBank/DDBJ whole genome shotgun (WGS) entry which is preliminary data.</text>
</comment>
<organism evidence="1 2">
    <name type="scientific">Populus alba x Populus x berolinensis</name>
    <dbReference type="NCBI Taxonomy" id="444605"/>
    <lineage>
        <taxon>Eukaryota</taxon>
        <taxon>Viridiplantae</taxon>
        <taxon>Streptophyta</taxon>
        <taxon>Embryophyta</taxon>
        <taxon>Tracheophyta</taxon>
        <taxon>Spermatophyta</taxon>
        <taxon>Magnoliopsida</taxon>
        <taxon>eudicotyledons</taxon>
        <taxon>Gunneridae</taxon>
        <taxon>Pentapetalae</taxon>
        <taxon>rosids</taxon>
        <taxon>fabids</taxon>
        <taxon>Malpighiales</taxon>
        <taxon>Salicaceae</taxon>
        <taxon>Saliceae</taxon>
        <taxon>Populus</taxon>
    </lineage>
</organism>
<name>A0AAD6QP13_9ROSI</name>
<evidence type="ECO:0000313" key="2">
    <source>
        <dbReference type="Proteomes" id="UP001164929"/>
    </source>
</evidence>